<dbReference type="RefSeq" id="WP_248938591.1">
    <property type="nucleotide sequence ID" value="NZ_JAKIKS010000004.1"/>
</dbReference>
<name>A0ABT0L6J6_9GAMM</name>
<dbReference type="Pfam" id="PF05926">
    <property type="entry name" value="Phage_GPL"/>
    <property type="match status" value="1"/>
</dbReference>
<accession>A0ABT0L6J6</accession>
<dbReference type="Proteomes" id="UP001203423">
    <property type="component" value="Unassembled WGS sequence"/>
</dbReference>
<dbReference type="InterPro" id="IPR009225">
    <property type="entry name" value="Phage_head_completion_GpL"/>
</dbReference>
<organism evidence="1 2">
    <name type="scientific">Shewanella surugensis</name>
    <dbReference type="NCBI Taxonomy" id="212020"/>
    <lineage>
        <taxon>Bacteria</taxon>
        <taxon>Pseudomonadati</taxon>
        <taxon>Pseudomonadota</taxon>
        <taxon>Gammaproteobacteria</taxon>
        <taxon>Alteromonadales</taxon>
        <taxon>Shewanellaceae</taxon>
        <taxon>Shewanella</taxon>
    </lineage>
</organism>
<protein>
    <submittedName>
        <fullName evidence="1">Head completion/stabilization protein</fullName>
    </submittedName>
</protein>
<evidence type="ECO:0000313" key="2">
    <source>
        <dbReference type="Proteomes" id="UP001203423"/>
    </source>
</evidence>
<gene>
    <name evidence="1" type="ORF">L2764_02125</name>
</gene>
<keyword evidence="2" id="KW-1185">Reference proteome</keyword>
<evidence type="ECO:0000313" key="1">
    <source>
        <dbReference type="EMBL" id="MCL1123308.1"/>
    </source>
</evidence>
<proteinExistence type="predicted"/>
<comment type="caution">
    <text evidence="1">The sequence shown here is derived from an EMBL/GenBank/DDBJ whole genome shotgun (WGS) entry which is preliminary data.</text>
</comment>
<sequence>MDLSGMPKVATDDHSIINNGFYPDLSTAELMSDYGVSPEYQQASINKLTLAMHQINRELTGFAKLHWHSVSTLNELPDGETLSLFYKKAVYSLTKATLLISRLGQSHRDKGAAQQVQAVDNEQFWRIESNSAMQYLMAESGYLSVSLL</sequence>
<reference evidence="1 2" key="1">
    <citation type="submission" date="2022-01" db="EMBL/GenBank/DDBJ databases">
        <title>Whole genome-based taxonomy of the Shewanellaceae.</title>
        <authorList>
            <person name="Martin-Rodriguez A.J."/>
        </authorList>
    </citation>
    <scope>NUCLEOTIDE SEQUENCE [LARGE SCALE GENOMIC DNA]</scope>
    <source>
        <strain evidence="1 2">DSM 17177</strain>
    </source>
</reference>
<dbReference type="EMBL" id="JAKIKS010000004">
    <property type="protein sequence ID" value="MCL1123308.1"/>
    <property type="molecule type" value="Genomic_DNA"/>
</dbReference>